<gene>
    <name evidence="1" type="ORF">LIER_09081</name>
</gene>
<proteinExistence type="predicted"/>
<protein>
    <recommendedName>
        <fullName evidence="3">Gag-pol polyprotein</fullName>
    </recommendedName>
</protein>
<dbReference type="EMBL" id="BAABME010001519">
    <property type="protein sequence ID" value="GAA0150057.1"/>
    <property type="molecule type" value="Genomic_DNA"/>
</dbReference>
<sequence>MEEDESIAIYNNKLKDMANESFLLGEPMSNERLIRKVLKTLPKKFAPKVTAIEEAQDLTTMSLDELIGNLDTFEMSLTEGESSKKKGITLKASSEDADDEELGKNINFLLRTSIKLSNGIQRRECDGFGHIQAKCPNYIKKQSKNYSSTLSDDESEHGQDEQIRNFVAFSRMIEPTVNDVVNEISEDEGDMTDEEVLENYKLLFAKWMELTVVYTKVDTERNKLKIGNENLRKLVVEQDQEIQHLKAQFNGLNKGLKMMNSTTNILEEILRVGKDAGDSTGIGFNKGNLFKPKEDTKFVQEGWVQQSKTVRAAGGHRQRKNRVWELRTALSARKGEDAELWHKRELVEDKVIFLEYVSIDKQSAYIFTKSLEVAKFESLRSSLGLCVIDK</sequence>
<dbReference type="PANTHER" id="PTHR35317:SF35">
    <property type="entry name" value="DUF4219 DOMAIN-CONTAINING PROTEIN"/>
    <property type="match status" value="1"/>
</dbReference>
<comment type="caution">
    <text evidence="1">The sequence shown here is derived from an EMBL/GenBank/DDBJ whole genome shotgun (WGS) entry which is preliminary data.</text>
</comment>
<dbReference type="PANTHER" id="PTHR35317">
    <property type="entry name" value="OS04G0629600 PROTEIN"/>
    <property type="match status" value="1"/>
</dbReference>
<organism evidence="1 2">
    <name type="scientific">Lithospermum erythrorhizon</name>
    <name type="common">Purple gromwell</name>
    <name type="synonym">Lithospermum officinale var. erythrorhizon</name>
    <dbReference type="NCBI Taxonomy" id="34254"/>
    <lineage>
        <taxon>Eukaryota</taxon>
        <taxon>Viridiplantae</taxon>
        <taxon>Streptophyta</taxon>
        <taxon>Embryophyta</taxon>
        <taxon>Tracheophyta</taxon>
        <taxon>Spermatophyta</taxon>
        <taxon>Magnoliopsida</taxon>
        <taxon>eudicotyledons</taxon>
        <taxon>Gunneridae</taxon>
        <taxon>Pentapetalae</taxon>
        <taxon>asterids</taxon>
        <taxon>lamiids</taxon>
        <taxon>Boraginales</taxon>
        <taxon>Boraginaceae</taxon>
        <taxon>Boraginoideae</taxon>
        <taxon>Lithospermeae</taxon>
        <taxon>Lithospermum</taxon>
    </lineage>
</organism>
<accession>A0AAV3PJ59</accession>
<dbReference type="Proteomes" id="UP001454036">
    <property type="component" value="Unassembled WGS sequence"/>
</dbReference>
<evidence type="ECO:0000313" key="2">
    <source>
        <dbReference type="Proteomes" id="UP001454036"/>
    </source>
</evidence>
<evidence type="ECO:0000313" key="1">
    <source>
        <dbReference type="EMBL" id="GAA0150057.1"/>
    </source>
</evidence>
<name>A0AAV3PJ59_LITER</name>
<dbReference type="Pfam" id="PF14223">
    <property type="entry name" value="Retrotran_gag_2"/>
    <property type="match status" value="1"/>
</dbReference>
<evidence type="ECO:0008006" key="3">
    <source>
        <dbReference type="Google" id="ProtNLM"/>
    </source>
</evidence>
<keyword evidence="2" id="KW-1185">Reference proteome</keyword>
<dbReference type="AlphaFoldDB" id="A0AAV3PJ59"/>
<reference evidence="1 2" key="1">
    <citation type="submission" date="2024-01" db="EMBL/GenBank/DDBJ databases">
        <title>The complete chloroplast genome sequence of Lithospermum erythrorhizon: insights into the phylogenetic relationship among Boraginaceae species and the maternal lineages of purple gromwells.</title>
        <authorList>
            <person name="Okada T."/>
            <person name="Watanabe K."/>
        </authorList>
    </citation>
    <scope>NUCLEOTIDE SEQUENCE [LARGE SCALE GENOMIC DNA]</scope>
</reference>